<dbReference type="SUPFAM" id="SSF54001">
    <property type="entry name" value="Cysteine proteinases"/>
    <property type="match status" value="1"/>
</dbReference>
<keyword evidence="2" id="KW-0645">Protease</keyword>
<evidence type="ECO:0000313" key="6">
    <source>
        <dbReference type="Proteomes" id="UP001229421"/>
    </source>
</evidence>
<dbReference type="EMBL" id="JAUHHV010000008">
    <property type="protein sequence ID" value="KAK1414615.1"/>
    <property type="molecule type" value="Genomic_DNA"/>
</dbReference>
<evidence type="ECO:0000256" key="1">
    <source>
        <dbReference type="ARBA" id="ARBA00005234"/>
    </source>
</evidence>
<reference evidence="5" key="1">
    <citation type="journal article" date="2023" name="bioRxiv">
        <title>Improved chromosome-level genome assembly for marigold (Tagetes erecta).</title>
        <authorList>
            <person name="Jiang F."/>
            <person name="Yuan L."/>
            <person name="Wang S."/>
            <person name="Wang H."/>
            <person name="Xu D."/>
            <person name="Wang A."/>
            <person name="Fan W."/>
        </authorList>
    </citation>
    <scope>NUCLEOTIDE SEQUENCE</scope>
    <source>
        <strain evidence="5">WSJ</strain>
        <tissue evidence="5">Leaf</tissue>
    </source>
</reference>
<dbReference type="Gene3D" id="3.40.395.10">
    <property type="entry name" value="Adenoviral Proteinase, Chain A"/>
    <property type="match status" value="1"/>
</dbReference>
<name>A0AAD8NFY1_TARER</name>
<dbReference type="GO" id="GO:0006508">
    <property type="term" value="P:proteolysis"/>
    <property type="evidence" value="ECO:0007669"/>
    <property type="project" value="UniProtKB-KW"/>
</dbReference>
<protein>
    <recommendedName>
        <fullName evidence="4">Ubiquitin-like protease family profile domain-containing protein</fullName>
    </recommendedName>
</protein>
<dbReference type="InterPro" id="IPR038765">
    <property type="entry name" value="Papain-like_cys_pep_sf"/>
</dbReference>
<dbReference type="GO" id="GO:0008234">
    <property type="term" value="F:cysteine-type peptidase activity"/>
    <property type="evidence" value="ECO:0007669"/>
    <property type="project" value="InterPro"/>
</dbReference>
<dbReference type="Proteomes" id="UP001229421">
    <property type="component" value="Unassembled WGS sequence"/>
</dbReference>
<organism evidence="5 6">
    <name type="scientific">Tagetes erecta</name>
    <name type="common">African marigold</name>
    <dbReference type="NCBI Taxonomy" id="13708"/>
    <lineage>
        <taxon>Eukaryota</taxon>
        <taxon>Viridiplantae</taxon>
        <taxon>Streptophyta</taxon>
        <taxon>Embryophyta</taxon>
        <taxon>Tracheophyta</taxon>
        <taxon>Spermatophyta</taxon>
        <taxon>Magnoliopsida</taxon>
        <taxon>eudicotyledons</taxon>
        <taxon>Gunneridae</taxon>
        <taxon>Pentapetalae</taxon>
        <taxon>asterids</taxon>
        <taxon>campanulids</taxon>
        <taxon>Asterales</taxon>
        <taxon>Asteraceae</taxon>
        <taxon>Asteroideae</taxon>
        <taxon>Heliantheae alliance</taxon>
        <taxon>Tageteae</taxon>
        <taxon>Tagetes</taxon>
    </lineage>
</organism>
<dbReference type="Pfam" id="PF02902">
    <property type="entry name" value="Peptidase_C48"/>
    <property type="match status" value="1"/>
</dbReference>
<dbReference type="AlphaFoldDB" id="A0AAD8NFY1"/>
<comment type="caution">
    <text evidence="5">The sequence shown here is derived from an EMBL/GenBank/DDBJ whole genome shotgun (WGS) entry which is preliminary data.</text>
</comment>
<evidence type="ECO:0000313" key="5">
    <source>
        <dbReference type="EMBL" id="KAK1414615.1"/>
    </source>
</evidence>
<evidence type="ECO:0000256" key="2">
    <source>
        <dbReference type="ARBA" id="ARBA00022670"/>
    </source>
</evidence>
<gene>
    <name evidence="5" type="ORF">QVD17_30364</name>
</gene>
<evidence type="ECO:0000259" key="4">
    <source>
        <dbReference type="Pfam" id="PF02902"/>
    </source>
</evidence>
<dbReference type="PANTHER" id="PTHR34835:SF34">
    <property type="entry name" value="OS08G0555500 PROTEIN"/>
    <property type="match status" value="1"/>
</dbReference>
<comment type="similarity">
    <text evidence="1">Belongs to the peptidase C48 family.</text>
</comment>
<evidence type="ECO:0000256" key="3">
    <source>
        <dbReference type="ARBA" id="ARBA00022801"/>
    </source>
</evidence>
<proteinExistence type="inferred from homology"/>
<keyword evidence="6" id="KW-1185">Reference proteome</keyword>
<accession>A0AAD8NFY1</accession>
<feature type="domain" description="Ubiquitin-like protease family profile" evidence="4">
    <location>
        <begin position="813"/>
        <end position="928"/>
    </location>
</feature>
<dbReference type="PANTHER" id="PTHR34835">
    <property type="entry name" value="OS07G0283600 PROTEIN-RELATED"/>
    <property type="match status" value="1"/>
</dbReference>
<dbReference type="InterPro" id="IPR003653">
    <property type="entry name" value="Peptidase_C48_C"/>
</dbReference>
<keyword evidence="3" id="KW-0378">Hydrolase</keyword>
<sequence length="949" mass="106964">MTSTRSGSKVIAGRKKTHVDVVEIESSVKGKRKNSINNPIMIESTGKEVSTDDDYVEEDDEEIHGRKIVRKNRYPGLKTRSSPRQLALGMKVLNDYQKKIIKEMGLGELLDFKVDGISSKIAHYVVDILDVDLMVLKVRELHIKVDKEAIHKLLGIPCEGIKFEDLVQTVKLHPQVQSWRNRFPKEKNIATTQIVHYLTAGVDDEVFVTQMDFLMLFISSMVDSHKNSRVKDSILQCFSGDTDFRKIDWCDYVLSHIKTSKKKWKNNISTSNYVGPLTVLVLLYVDSFEFSGLNKESGVRAMHFWTKDRLKFREEWEIRNGSFGLGKRKELSSGDVLIRINEGEMKSIDEALGFKEKMLIVEEMNETVLELKNKYESMLLDENEWRESGNGKDEARDSIHHVLMSLNEGTNNTIIDDRENVVERYMEYSENDQSVNMFTDEKVGVKDLVKKYGQSVDGDGDKNEGLVVENEGTTMPKDSVGIKEDGAAANYEFYEAFTMGQAAYIDSKAVTTCGDGDNVGKGSIKDGDGDKNEGTITQNDIVANGDGDKNEGLVVENEGTTMPKDSVGNKEDGAAAKYEDDEALNMGQAGYIDSKAVTTGGYGDKVKKGSIKDDRACSRSSKLNIEVVELKNDVTVAVFRKDFVSIDKSSSTKKVVSYLDDSEIPGFSIGLTQEEEKTVEVPKVNRVLPIKLNFDDDREIETETDKPNEDEEKLGGGIAGDEMEEEKYPYVLFQSKFRERGEAYVFRTLKPDCEVYGCIIDMWAAVMNLEEKKGPIGYQGGCFVVDWMLHSKSEDHASRSVAFTKNMLGTLSGSVHEMDLESVDLLFIPIVEHKHFYLVVFDLKDKVINVIDNIKENLSLVGYTDDEEYHNKSTPYKVELLVHYLELWRHKSLIGLKAQPIDRLNITWATTKNTADSGVFVMRHMEKFNAGSLPFRAGFNSNGLRKKIS</sequence>